<evidence type="ECO:0000313" key="1">
    <source>
        <dbReference type="EMBL" id="MQL68016.1"/>
    </source>
</evidence>
<name>A0A843TCK8_COLES</name>
<dbReference type="EMBL" id="NMUH01000006">
    <property type="protein sequence ID" value="MQL68016.1"/>
    <property type="molecule type" value="Genomic_DNA"/>
</dbReference>
<reference evidence="1" key="1">
    <citation type="submission" date="2017-07" db="EMBL/GenBank/DDBJ databases">
        <title>Taro Niue Genome Assembly and Annotation.</title>
        <authorList>
            <person name="Atibalentja N."/>
            <person name="Keating K."/>
            <person name="Fields C.J."/>
        </authorList>
    </citation>
    <scope>NUCLEOTIDE SEQUENCE</scope>
    <source>
        <strain evidence="1">Niue_2</strain>
        <tissue evidence="1">Leaf</tissue>
    </source>
</reference>
<evidence type="ECO:0000313" key="2">
    <source>
        <dbReference type="Proteomes" id="UP000652761"/>
    </source>
</evidence>
<protein>
    <submittedName>
        <fullName evidence="1">Uncharacterized protein</fullName>
    </submittedName>
</protein>
<organism evidence="1 2">
    <name type="scientific">Colocasia esculenta</name>
    <name type="common">Wild taro</name>
    <name type="synonym">Arum esculentum</name>
    <dbReference type="NCBI Taxonomy" id="4460"/>
    <lineage>
        <taxon>Eukaryota</taxon>
        <taxon>Viridiplantae</taxon>
        <taxon>Streptophyta</taxon>
        <taxon>Embryophyta</taxon>
        <taxon>Tracheophyta</taxon>
        <taxon>Spermatophyta</taxon>
        <taxon>Magnoliopsida</taxon>
        <taxon>Liliopsida</taxon>
        <taxon>Araceae</taxon>
        <taxon>Aroideae</taxon>
        <taxon>Colocasieae</taxon>
        <taxon>Colocasia</taxon>
    </lineage>
</organism>
<dbReference type="GO" id="GO:0070939">
    <property type="term" value="C:Dsl1/NZR complex"/>
    <property type="evidence" value="ECO:0007669"/>
    <property type="project" value="TreeGrafter"/>
</dbReference>
<dbReference type="GO" id="GO:0006890">
    <property type="term" value="P:retrograde vesicle-mediated transport, Golgi to endoplasmic reticulum"/>
    <property type="evidence" value="ECO:0007669"/>
    <property type="project" value="TreeGrafter"/>
</dbReference>
<proteinExistence type="predicted"/>
<dbReference type="PANTHER" id="PTHR15922:SF2">
    <property type="entry name" value="NBAS SUBUNIT OF NRZ TETHERING COMPLEX"/>
    <property type="match status" value="1"/>
</dbReference>
<dbReference type="OrthoDB" id="19988at2759"/>
<comment type="caution">
    <text evidence="1">The sequence shown here is derived from an EMBL/GenBank/DDBJ whole genome shotgun (WGS) entry which is preliminary data.</text>
</comment>
<dbReference type="GO" id="GO:0000149">
    <property type="term" value="F:SNARE binding"/>
    <property type="evidence" value="ECO:0007669"/>
    <property type="project" value="TreeGrafter"/>
</dbReference>
<dbReference type="PANTHER" id="PTHR15922">
    <property type="entry name" value="NEUROBLASTOMA-AMPLIFIED SEQUENCE"/>
    <property type="match status" value="1"/>
</dbReference>
<gene>
    <name evidence="1" type="ORF">Taro_000282</name>
</gene>
<keyword evidence="2" id="KW-1185">Reference proteome</keyword>
<accession>A0A843TCK8</accession>
<dbReference type="Proteomes" id="UP000652761">
    <property type="component" value="Unassembled WGS sequence"/>
</dbReference>
<sequence length="121" mass="13738">MGPVLPPIVNASMGMLVRLLQGQTEDAVRALLSCGLHITDHYKFQDLEDNESSSLWNFWKARLQLLQSRDSLEVVGGKLLDKDIKEEEAWNEEQLRVLYIQTLGIKVLKGTWLHGPQPKEA</sequence>
<dbReference type="AlphaFoldDB" id="A0A843TCK8"/>